<feature type="non-terminal residue" evidence="2">
    <location>
        <position position="1"/>
    </location>
</feature>
<dbReference type="EMBL" id="UINC01001439">
    <property type="protein sequence ID" value="SUZ80757.1"/>
    <property type="molecule type" value="Genomic_DNA"/>
</dbReference>
<proteinExistence type="predicted"/>
<sequence length="74" mass="7916">VAASDLQVADAPGEDPPLKTILDPVILRFAVLAYLVILPVGHLVARLLILLHLLVRLDLEASSAHYSQTRLGPG</sequence>
<dbReference type="AlphaFoldDB" id="A0A381QSC5"/>
<evidence type="ECO:0000313" key="2">
    <source>
        <dbReference type="EMBL" id="SUZ80757.1"/>
    </source>
</evidence>
<name>A0A381QSC5_9ZZZZ</name>
<feature type="transmembrane region" description="Helical" evidence="1">
    <location>
        <begin position="25"/>
        <end position="49"/>
    </location>
</feature>
<gene>
    <name evidence="2" type="ORF">METZ01_LOCUS33611</name>
</gene>
<reference evidence="2" key="1">
    <citation type="submission" date="2018-05" db="EMBL/GenBank/DDBJ databases">
        <authorList>
            <person name="Lanie J.A."/>
            <person name="Ng W.-L."/>
            <person name="Kazmierczak K.M."/>
            <person name="Andrzejewski T.M."/>
            <person name="Davidsen T.M."/>
            <person name="Wayne K.J."/>
            <person name="Tettelin H."/>
            <person name="Glass J.I."/>
            <person name="Rusch D."/>
            <person name="Podicherti R."/>
            <person name="Tsui H.-C.T."/>
            <person name="Winkler M.E."/>
        </authorList>
    </citation>
    <scope>NUCLEOTIDE SEQUENCE</scope>
</reference>
<evidence type="ECO:0000256" key="1">
    <source>
        <dbReference type="SAM" id="Phobius"/>
    </source>
</evidence>
<keyword evidence="1" id="KW-0472">Membrane</keyword>
<keyword evidence="1" id="KW-1133">Transmembrane helix</keyword>
<protein>
    <submittedName>
        <fullName evidence="2">Uncharacterized protein</fullName>
    </submittedName>
</protein>
<accession>A0A381QSC5</accession>
<organism evidence="2">
    <name type="scientific">marine metagenome</name>
    <dbReference type="NCBI Taxonomy" id="408172"/>
    <lineage>
        <taxon>unclassified sequences</taxon>
        <taxon>metagenomes</taxon>
        <taxon>ecological metagenomes</taxon>
    </lineage>
</organism>
<keyword evidence="1" id="KW-0812">Transmembrane</keyword>